<keyword evidence="5 10" id="KW-0378">Hydrolase</keyword>
<dbReference type="GO" id="GO:0005764">
    <property type="term" value="C:lysosome"/>
    <property type="evidence" value="ECO:0007669"/>
    <property type="project" value="TreeGrafter"/>
</dbReference>
<evidence type="ECO:0000256" key="11">
    <source>
        <dbReference type="SAM" id="SignalP"/>
    </source>
</evidence>
<evidence type="ECO:0000259" key="12">
    <source>
        <dbReference type="PROSITE" id="PS51767"/>
    </source>
</evidence>
<sequence length="394" mass="42388">MLAHTLILISSLCGVLTGSDNLVRVPLTKIQSARRTFQEVGTSVKQLSIKYAGNSVGIDGPFPEPLSNYLDAQYYGPITLGSPPQSFRVVFDTGSSNLWVPSKKCSKFNIACWVHRKYDSSSSKTYVPNGEKFAIQYGSGSLSGFLSQDHLTIGGITVANQTFAEAVNEPGMVFVAAKFDGILGLGYDTISVDKVTPPFYNMYKQGVVQTPVFSFYLNRDPAASVGGEIIFGGSDPEKYVGDFTYVPVNKQGYWQFSMDSVIANGKTFCKGGCQAIADTGTSLIAGPTEDINALNKLLGGTPVAGGEYMISCDLIPKLPKIDFVIGGNKFILEGKDYVLRVSALGKTVCLSGFLGLDVPAPHGPLWILGDVFIGRFYTEFDLGNNRVGFALSKE</sequence>
<evidence type="ECO:0000256" key="5">
    <source>
        <dbReference type="ARBA" id="ARBA00022801"/>
    </source>
</evidence>
<evidence type="ECO:0000256" key="6">
    <source>
        <dbReference type="ARBA" id="ARBA00023157"/>
    </source>
</evidence>
<evidence type="ECO:0000313" key="13">
    <source>
        <dbReference type="EMBL" id="JAA76455.1"/>
    </source>
</evidence>
<dbReference type="SUPFAM" id="SSF50630">
    <property type="entry name" value="Acid proteases"/>
    <property type="match status" value="1"/>
</dbReference>
<name>R4G4V2_RHOPR</name>
<keyword evidence="3 11" id="KW-0732">Signal</keyword>
<dbReference type="GeneID" id="141452654"/>
<keyword evidence="4 10" id="KW-0064">Aspartyl protease</keyword>
<dbReference type="FunFam" id="2.40.70.10:FF:000044">
    <property type="entry name" value="Lysosomal aspartic protease"/>
    <property type="match status" value="1"/>
</dbReference>
<feature type="active site" evidence="8">
    <location>
        <position position="278"/>
    </location>
</feature>
<comment type="similarity">
    <text evidence="1 10">Belongs to the peptidase A1 family.</text>
</comment>
<dbReference type="VEuPathDB" id="VectorBase:RPRC006290"/>
<dbReference type="Pfam" id="PF00026">
    <property type="entry name" value="Asp"/>
    <property type="match status" value="1"/>
</dbReference>
<reference evidence="13" key="1">
    <citation type="submission" date="2013-04" db="EMBL/GenBank/DDBJ databases">
        <title>An insight into the transcriptome of the digestive tract of the blood sucking bug, Rhodnius prolixus.</title>
        <authorList>
            <person name="Ribeiro J.M.C."/>
            <person name="Genta F.A."/>
            <person name="Sorgine M.H.F."/>
            <person name="Paiva-Silva G.O."/>
            <person name="Majerowicz D."/>
            <person name="Medeiros M."/>
            <person name="Koerich L."/>
            <person name="Terra W.R."/>
            <person name="Ferreira C."/>
            <person name="Pimentel A.C."/>
            <person name="Bisch P.M."/>
            <person name="Diniz M.M.P."/>
            <person name="Nascimento R."/>
            <person name="Salmon D."/>
            <person name="Silber A.M."/>
            <person name="Alves M."/>
            <person name="Oliveira M.F."/>
            <person name="Gondim K.C."/>
            <person name="Silva Neto M.A.C."/>
            <person name="Atella G.C."/>
            <person name="Araujo H."/>
            <person name="Dias F.S."/>
            <person name="Polycarpo C.R."/>
            <person name="Fampa P."/>
            <person name="Melo A.C."/>
            <person name="Tanaka A.S."/>
            <person name="Balczun C."/>
            <person name="Oliveira J.H.M."/>
            <person name="Goncalves R."/>
            <person name="Lazoski C."/>
            <person name="Pereira M.A."/>
            <person name="Rivera-Pomar R."/>
            <person name="Diambra L."/>
            <person name="Schaub G.A."/>
            <person name="Garcia E.S."/>
            <person name="Azambuja P."/>
            <person name="Braz G.R.C."/>
            <person name="Oliveira P.L."/>
        </authorList>
    </citation>
    <scope>NUCLEOTIDE SEQUENCE</scope>
</reference>
<accession>R4G4V2</accession>
<evidence type="ECO:0000256" key="7">
    <source>
        <dbReference type="ARBA" id="ARBA00023180"/>
    </source>
</evidence>
<evidence type="ECO:0000256" key="2">
    <source>
        <dbReference type="ARBA" id="ARBA00022670"/>
    </source>
</evidence>
<feature type="disulfide bond" evidence="9">
    <location>
        <begin position="105"/>
        <end position="112"/>
    </location>
</feature>
<dbReference type="RefSeq" id="XP_073981123.1">
    <property type="nucleotide sequence ID" value="XM_074125022.1"/>
</dbReference>
<dbReference type="PANTHER" id="PTHR47966:SF51">
    <property type="entry name" value="BETA-SITE APP-CLEAVING ENZYME, ISOFORM A-RELATED"/>
    <property type="match status" value="1"/>
</dbReference>
<dbReference type="PANTHER" id="PTHR47966">
    <property type="entry name" value="BETA-SITE APP-CLEAVING ENZYME, ISOFORM A-RELATED"/>
    <property type="match status" value="1"/>
</dbReference>
<dbReference type="Gene3D" id="2.40.70.10">
    <property type="entry name" value="Acid Proteases"/>
    <property type="match status" value="2"/>
</dbReference>
<dbReference type="GO" id="GO:0004190">
    <property type="term" value="F:aspartic-type endopeptidase activity"/>
    <property type="evidence" value="ECO:0007669"/>
    <property type="project" value="UniProtKB-KW"/>
</dbReference>
<dbReference type="PROSITE" id="PS00141">
    <property type="entry name" value="ASP_PROTEASE"/>
    <property type="match status" value="2"/>
</dbReference>
<keyword evidence="7" id="KW-0325">Glycoprotein</keyword>
<dbReference type="Pfam" id="PF07966">
    <property type="entry name" value="A1_Propeptide"/>
    <property type="match status" value="1"/>
</dbReference>
<evidence type="ECO:0000256" key="9">
    <source>
        <dbReference type="PIRSR" id="PIRSR601461-2"/>
    </source>
</evidence>
<keyword evidence="6 9" id="KW-1015">Disulfide bond</keyword>
<organism evidence="13">
    <name type="scientific">Rhodnius prolixus</name>
    <name type="common">Triatomid bug</name>
    <dbReference type="NCBI Taxonomy" id="13249"/>
    <lineage>
        <taxon>Eukaryota</taxon>
        <taxon>Metazoa</taxon>
        <taxon>Ecdysozoa</taxon>
        <taxon>Arthropoda</taxon>
        <taxon>Hexapoda</taxon>
        <taxon>Insecta</taxon>
        <taxon>Pterygota</taxon>
        <taxon>Neoptera</taxon>
        <taxon>Paraneoptera</taxon>
        <taxon>Hemiptera</taxon>
        <taxon>Heteroptera</taxon>
        <taxon>Panheteroptera</taxon>
        <taxon>Cimicomorpha</taxon>
        <taxon>Reduviidae</taxon>
        <taxon>Triatominae</taxon>
        <taxon>Rhodnius</taxon>
    </lineage>
</organism>
<dbReference type="HOGENOM" id="CLU_013253_3_3_1"/>
<feature type="disulfide bond" evidence="9">
    <location>
        <begin position="269"/>
        <end position="273"/>
    </location>
</feature>
<feature type="active site" evidence="8">
    <location>
        <position position="92"/>
    </location>
</feature>
<evidence type="ECO:0000256" key="4">
    <source>
        <dbReference type="ARBA" id="ARBA00022750"/>
    </source>
</evidence>
<dbReference type="GO" id="GO:0006508">
    <property type="term" value="P:proteolysis"/>
    <property type="evidence" value="ECO:0007669"/>
    <property type="project" value="UniProtKB-KW"/>
</dbReference>
<evidence type="ECO:0000256" key="1">
    <source>
        <dbReference type="ARBA" id="ARBA00007447"/>
    </source>
</evidence>
<dbReference type="FunFam" id="2.40.70.10:FF:000009">
    <property type="entry name" value="Aspartic proteinase A1"/>
    <property type="match status" value="1"/>
</dbReference>
<dbReference type="MEROPS" id="A01.009"/>
<dbReference type="PROSITE" id="PS51767">
    <property type="entry name" value="PEPTIDASE_A1"/>
    <property type="match status" value="1"/>
</dbReference>
<feature type="disulfide bond" evidence="9">
    <location>
        <begin position="312"/>
        <end position="349"/>
    </location>
</feature>
<dbReference type="EMBL" id="GAHY01001055">
    <property type="protein sequence ID" value="JAA76455.1"/>
    <property type="molecule type" value="mRNA"/>
</dbReference>
<protein>
    <submittedName>
        <fullName evidence="13">Putative aspartyl protease</fullName>
    </submittedName>
</protein>
<dbReference type="InterPro" id="IPR021109">
    <property type="entry name" value="Peptidase_aspartic_dom_sf"/>
</dbReference>
<proteinExistence type="evidence at transcript level"/>
<evidence type="ECO:0000256" key="10">
    <source>
        <dbReference type="RuleBase" id="RU000454"/>
    </source>
</evidence>
<feature type="domain" description="Peptidase A1" evidence="12">
    <location>
        <begin position="74"/>
        <end position="390"/>
    </location>
</feature>
<dbReference type="VEuPathDB" id="VectorBase:RPRC006028"/>
<dbReference type="InterPro" id="IPR001461">
    <property type="entry name" value="Aspartic_peptidase_A1"/>
</dbReference>
<dbReference type="InterPro" id="IPR033121">
    <property type="entry name" value="PEPTIDASE_A1"/>
</dbReference>
<feature type="chain" id="PRO_5004365387" evidence="11">
    <location>
        <begin position="19"/>
        <end position="394"/>
    </location>
</feature>
<evidence type="ECO:0000256" key="3">
    <source>
        <dbReference type="ARBA" id="ARBA00022729"/>
    </source>
</evidence>
<dbReference type="AlphaFoldDB" id="R4G4V2"/>
<feature type="signal peptide" evidence="11">
    <location>
        <begin position="1"/>
        <end position="18"/>
    </location>
</feature>
<keyword evidence="2 10" id="KW-0645">Protease</keyword>
<dbReference type="InterPro" id="IPR001969">
    <property type="entry name" value="Aspartic_peptidase_AS"/>
</dbReference>
<dbReference type="Gene3D" id="2.60.40.1960">
    <property type="match status" value="1"/>
</dbReference>
<evidence type="ECO:0000256" key="8">
    <source>
        <dbReference type="PIRSR" id="PIRSR601461-1"/>
    </source>
</evidence>
<dbReference type="InterPro" id="IPR012848">
    <property type="entry name" value="Aspartic_peptidase_N"/>
</dbReference>
<dbReference type="PRINTS" id="PR00792">
    <property type="entry name" value="PEPSIN"/>
</dbReference>